<protein>
    <submittedName>
        <fullName evidence="1">Uncharacterized protein</fullName>
    </submittedName>
</protein>
<sequence>MTMGLPVCAGWIEDRLVPTILNSPRKRAARHATLDCSTARTARSQTPKCGLLPIEEARKSMDDQDYSPPGWVYREHAAVGGVAITETSGRRYPPVDWAAVGPARWSDCKLGKLSDVELARLIGIHPDRIRRRREQLGIPPWSVAQQIEPFKHLLGVLTDGAIASLCGVSPKSVTVYRESLGILPVLRPAPRKQVLPTGHPLRIYKSLFGYVSDQEIAKVAGVDLHLVQEVREALGFEPVSPLTEEATSIPTADYHGPWLGYESLLGKVSPAQISREVGVPYDVVEQRRVFLGIAPYKRLSKAVRFDHLLGKVPNSLVAKLAGVSTARIAERRKQLGT</sequence>
<name>A0A3M4JVZ9_9PSED</name>
<organism evidence="1 2">
    <name type="scientific">Pseudomonas syringae pv. delphinii</name>
    <dbReference type="NCBI Taxonomy" id="192088"/>
    <lineage>
        <taxon>Bacteria</taxon>
        <taxon>Pseudomonadati</taxon>
        <taxon>Pseudomonadota</taxon>
        <taxon>Gammaproteobacteria</taxon>
        <taxon>Pseudomonadales</taxon>
        <taxon>Pseudomonadaceae</taxon>
        <taxon>Pseudomonas</taxon>
    </lineage>
</organism>
<accession>A0A3M4JVZ9</accession>
<dbReference type="EMBL" id="RBRA01000235">
    <property type="protein sequence ID" value="RMQ20903.1"/>
    <property type="molecule type" value="Genomic_DNA"/>
</dbReference>
<reference evidence="1 2" key="1">
    <citation type="submission" date="2018-08" db="EMBL/GenBank/DDBJ databases">
        <title>Recombination of ecologically and evolutionarily significant loci maintains genetic cohesion in the Pseudomonas syringae species complex.</title>
        <authorList>
            <person name="Dillon M."/>
            <person name="Thakur S."/>
            <person name="Almeida R.N.D."/>
            <person name="Weir B.S."/>
            <person name="Guttman D.S."/>
        </authorList>
    </citation>
    <scope>NUCLEOTIDE SEQUENCE [LARGE SCALE GENOMIC DNA]</scope>
    <source>
        <strain evidence="1 2">ICMP 13052</strain>
    </source>
</reference>
<evidence type="ECO:0000313" key="1">
    <source>
        <dbReference type="EMBL" id="RMQ20903.1"/>
    </source>
</evidence>
<dbReference type="Proteomes" id="UP000269044">
    <property type="component" value="Unassembled WGS sequence"/>
</dbReference>
<proteinExistence type="predicted"/>
<comment type="caution">
    <text evidence="1">The sequence shown here is derived from an EMBL/GenBank/DDBJ whole genome shotgun (WGS) entry which is preliminary data.</text>
</comment>
<dbReference type="AlphaFoldDB" id="A0A3M4JVZ9"/>
<evidence type="ECO:0000313" key="2">
    <source>
        <dbReference type="Proteomes" id="UP000269044"/>
    </source>
</evidence>
<gene>
    <name evidence="1" type="ORF">ALQ08_200035</name>
</gene>